<dbReference type="CDD" id="cd04235">
    <property type="entry name" value="AAK_CK"/>
    <property type="match status" value="1"/>
</dbReference>
<dbReference type="Pfam" id="PF00696">
    <property type="entry name" value="AA_kinase"/>
    <property type="match status" value="1"/>
</dbReference>
<evidence type="ECO:0000256" key="3">
    <source>
        <dbReference type="ARBA" id="ARBA00022679"/>
    </source>
</evidence>
<gene>
    <name evidence="7" type="ORF">CH338_17300</name>
</gene>
<dbReference type="PRINTS" id="PR01469">
    <property type="entry name" value="CARBMTKINASE"/>
</dbReference>
<dbReference type="GO" id="GO:0008804">
    <property type="term" value="F:carbamate kinase activity"/>
    <property type="evidence" value="ECO:0007669"/>
    <property type="project" value="InterPro"/>
</dbReference>
<dbReference type="InterPro" id="IPR003964">
    <property type="entry name" value="Carb_kinase"/>
</dbReference>
<evidence type="ECO:0000256" key="5">
    <source>
        <dbReference type="PIRNR" id="PIRNR000723"/>
    </source>
</evidence>
<sequence length="316" mass="33484">MSKSKTVVVALGGNSFIADESHQSVPDQYRAAEKACAEIVQLLRDPALRLVVTHGNGPQVGFILRRSELAAPALHQVPLDSCVADTQGALGYQLELALRNEMRRHGVDRSPAALVTLVAVDRDDPAFKNPTKPIGSFLTKEKAEEHRTKDGWDVVEDAGRGWRRVVASPQPKAILDLEAVQRLLDAGFVVVAAGGGGIAVVEDENGSLTGASAVVDKDLASSLLARQLGAEMLVITTGVEKVALDFGKPTQRALDTMTLAEARRYMAEGHFKPGSMLPKVEACVAFLEGGGREAVITDPGHMAAAIEGRAGTRVVA</sequence>
<organism evidence="7 8">
    <name type="scientific">Rhodoplanes elegans</name>
    <dbReference type="NCBI Taxonomy" id="29408"/>
    <lineage>
        <taxon>Bacteria</taxon>
        <taxon>Pseudomonadati</taxon>
        <taxon>Pseudomonadota</taxon>
        <taxon>Alphaproteobacteria</taxon>
        <taxon>Hyphomicrobiales</taxon>
        <taxon>Nitrobacteraceae</taxon>
        <taxon>Rhodoplanes</taxon>
    </lineage>
</organism>
<dbReference type="EMBL" id="NPEU01000211">
    <property type="protein sequence ID" value="RAI36621.1"/>
    <property type="molecule type" value="Genomic_DNA"/>
</dbReference>
<evidence type="ECO:0000259" key="6">
    <source>
        <dbReference type="Pfam" id="PF00696"/>
    </source>
</evidence>
<dbReference type="FunFam" id="3.40.1160.10:FF:000007">
    <property type="entry name" value="Carbamate kinase"/>
    <property type="match status" value="1"/>
</dbReference>
<name>A0A327KES6_9BRAD</name>
<evidence type="ECO:0000313" key="8">
    <source>
        <dbReference type="Proteomes" id="UP000248863"/>
    </source>
</evidence>
<reference evidence="7 8" key="1">
    <citation type="submission" date="2017-07" db="EMBL/GenBank/DDBJ databases">
        <title>Draft Genome Sequences of Select Purple Nonsulfur Bacteria.</title>
        <authorList>
            <person name="Lasarre B."/>
            <person name="Mckinlay J.B."/>
        </authorList>
    </citation>
    <scope>NUCLEOTIDE SEQUENCE [LARGE SCALE GENOMIC DNA]</scope>
    <source>
        <strain evidence="7 8">DSM 11907</strain>
    </source>
</reference>
<comment type="pathway">
    <text evidence="1">Amino-acid degradation; L-arginine degradation via ADI pathway.</text>
</comment>
<dbReference type="Proteomes" id="UP000248863">
    <property type="component" value="Unassembled WGS sequence"/>
</dbReference>
<proteinExistence type="inferred from homology"/>
<dbReference type="OrthoDB" id="9766717at2"/>
<accession>A0A327KES6</accession>
<protein>
    <recommendedName>
        <fullName evidence="5">Carbamate kinase</fullName>
    </recommendedName>
</protein>
<dbReference type="PIRSF" id="PIRSF000723">
    <property type="entry name" value="Carbamate_kin"/>
    <property type="match status" value="1"/>
</dbReference>
<keyword evidence="8" id="KW-1185">Reference proteome</keyword>
<feature type="domain" description="Aspartate/glutamate/uridylate kinase" evidence="6">
    <location>
        <begin position="5"/>
        <end position="298"/>
    </location>
</feature>
<dbReference type="RefSeq" id="WP_111358380.1">
    <property type="nucleotide sequence ID" value="NZ_NHSK01000050.1"/>
</dbReference>
<dbReference type="PANTHER" id="PTHR30409">
    <property type="entry name" value="CARBAMATE KINASE"/>
    <property type="match status" value="1"/>
</dbReference>
<comment type="caution">
    <text evidence="7">The sequence shown here is derived from an EMBL/GenBank/DDBJ whole genome shotgun (WGS) entry which is preliminary data.</text>
</comment>
<evidence type="ECO:0000313" key="7">
    <source>
        <dbReference type="EMBL" id="RAI36621.1"/>
    </source>
</evidence>
<evidence type="ECO:0000256" key="2">
    <source>
        <dbReference type="ARBA" id="ARBA00011066"/>
    </source>
</evidence>
<dbReference type="InterPro" id="IPR001048">
    <property type="entry name" value="Asp/Glu/Uridylate_kinase"/>
</dbReference>
<comment type="similarity">
    <text evidence="2 5">Belongs to the carbamate kinase family.</text>
</comment>
<dbReference type="GO" id="GO:0019546">
    <property type="term" value="P:L-arginine deiminase pathway"/>
    <property type="evidence" value="ECO:0007669"/>
    <property type="project" value="TreeGrafter"/>
</dbReference>
<evidence type="ECO:0000256" key="4">
    <source>
        <dbReference type="ARBA" id="ARBA00022777"/>
    </source>
</evidence>
<dbReference type="PANTHER" id="PTHR30409:SF1">
    <property type="entry name" value="CARBAMATE KINASE-RELATED"/>
    <property type="match status" value="1"/>
</dbReference>
<dbReference type="SUPFAM" id="SSF53633">
    <property type="entry name" value="Carbamate kinase-like"/>
    <property type="match status" value="1"/>
</dbReference>
<dbReference type="Gene3D" id="3.40.1160.10">
    <property type="entry name" value="Acetylglutamate kinase-like"/>
    <property type="match status" value="1"/>
</dbReference>
<keyword evidence="3 5" id="KW-0808">Transferase</keyword>
<keyword evidence="4 5" id="KW-0418">Kinase</keyword>
<dbReference type="NCBIfam" id="NF009007">
    <property type="entry name" value="PRK12352.1"/>
    <property type="match status" value="1"/>
</dbReference>
<evidence type="ECO:0000256" key="1">
    <source>
        <dbReference type="ARBA" id="ARBA00004850"/>
    </source>
</evidence>
<dbReference type="InterPro" id="IPR036393">
    <property type="entry name" value="AceGlu_kinase-like_sf"/>
</dbReference>
<dbReference type="AlphaFoldDB" id="A0A327KES6"/>
<dbReference type="GO" id="GO:0005829">
    <property type="term" value="C:cytosol"/>
    <property type="evidence" value="ECO:0007669"/>
    <property type="project" value="TreeGrafter"/>
</dbReference>